<dbReference type="EMBL" id="AMZH03002249">
    <property type="protein sequence ID" value="RRT76239.1"/>
    <property type="molecule type" value="Genomic_DNA"/>
</dbReference>
<gene>
    <name evidence="1" type="ORF">B296_00023820</name>
</gene>
<organism evidence="1 2">
    <name type="scientific">Ensete ventricosum</name>
    <name type="common">Abyssinian banana</name>
    <name type="synonym">Musa ensete</name>
    <dbReference type="NCBI Taxonomy" id="4639"/>
    <lineage>
        <taxon>Eukaryota</taxon>
        <taxon>Viridiplantae</taxon>
        <taxon>Streptophyta</taxon>
        <taxon>Embryophyta</taxon>
        <taxon>Tracheophyta</taxon>
        <taxon>Spermatophyta</taxon>
        <taxon>Magnoliopsida</taxon>
        <taxon>Liliopsida</taxon>
        <taxon>Zingiberales</taxon>
        <taxon>Musaceae</taxon>
        <taxon>Ensete</taxon>
    </lineage>
</organism>
<name>A0A427AJ07_ENSVE</name>
<dbReference type="Proteomes" id="UP000287651">
    <property type="component" value="Unassembled WGS sequence"/>
</dbReference>
<dbReference type="AlphaFoldDB" id="A0A427AJ07"/>
<comment type="caution">
    <text evidence="1">The sequence shown here is derived from an EMBL/GenBank/DDBJ whole genome shotgun (WGS) entry which is preliminary data.</text>
</comment>
<proteinExistence type="predicted"/>
<sequence length="94" mass="11377">MRVYFPRWEERDIIGWISCAEHYFGFYRTTNTTMVEIATIHLEGDVIQWFNWFEHTHEGLTWWQFKEGLLNRFRGRQVALRGKRGSHISIVSTQ</sequence>
<accession>A0A427AJ07</accession>
<evidence type="ECO:0000313" key="2">
    <source>
        <dbReference type="Proteomes" id="UP000287651"/>
    </source>
</evidence>
<evidence type="ECO:0000313" key="1">
    <source>
        <dbReference type="EMBL" id="RRT76239.1"/>
    </source>
</evidence>
<protein>
    <recommendedName>
        <fullName evidence="3">Retrotransposon gag domain-containing protein</fullName>
    </recommendedName>
</protein>
<reference evidence="1 2" key="1">
    <citation type="journal article" date="2014" name="Agronomy (Basel)">
        <title>A Draft Genome Sequence for Ensete ventricosum, the Drought-Tolerant Tree Against Hunger.</title>
        <authorList>
            <person name="Harrison J."/>
            <person name="Moore K.A."/>
            <person name="Paszkiewicz K."/>
            <person name="Jones T."/>
            <person name="Grant M."/>
            <person name="Ambacheew D."/>
            <person name="Muzemil S."/>
            <person name="Studholme D.J."/>
        </authorList>
    </citation>
    <scope>NUCLEOTIDE SEQUENCE [LARGE SCALE GENOMIC DNA]</scope>
</reference>
<evidence type="ECO:0008006" key="3">
    <source>
        <dbReference type="Google" id="ProtNLM"/>
    </source>
</evidence>